<dbReference type="Gene3D" id="2.40.10.220">
    <property type="entry name" value="predicted glycosyltransferase like domains"/>
    <property type="match status" value="1"/>
</dbReference>
<dbReference type="InterPro" id="IPR009875">
    <property type="entry name" value="PilZ_domain"/>
</dbReference>
<dbReference type="Pfam" id="PF17202">
    <property type="entry name" value="sCache_3_3"/>
    <property type="match status" value="1"/>
</dbReference>
<dbReference type="SMART" id="SM00283">
    <property type="entry name" value="MA"/>
    <property type="match status" value="1"/>
</dbReference>
<dbReference type="PROSITE" id="PS50111">
    <property type="entry name" value="CHEMOTAXIS_TRANSDUC_2"/>
    <property type="match status" value="1"/>
</dbReference>
<dbReference type="SMART" id="SM00304">
    <property type="entry name" value="HAMP"/>
    <property type="match status" value="1"/>
</dbReference>
<dbReference type="SUPFAM" id="SSF141371">
    <property type="entry name" value="PilZ domain-like"/>
    <property type="match status" value="1"/>
</dbReference>
<dbReference type="GO" id="GO:0007165">
    <property type="term" value="P:signal transduction"/>
    <property type="evidence" value="ECO:0007669"/>
    <property type="project" value="UniProtKB-KW"/>
</dbReference>
<dbReference type="InterPro" id="IPR029151">
    <property type="entry name" value="Sensor-like_sf"/>
</dbReference>
<evidence type="ECO:0000256" key="8">
    <source>
        <dbReference type="PROSITE-ProRule" id="PRU00284"/>
    </source>
</evidence>
<evidence type="ECO:0008006" key="15">
    <source>
        <dbReference type="Google" id="ProtNLM"/>
    </source>
</evidence>
<dbReference type="GO" id="GO:0005886">
    <property type="term" value="C:plasma membrane"/>
    <property type="evidence" value="ECO:0007669"/>
    <property type="project" value="UniProtKB-SubCell"/>
</dbReference>
<dbReference type="EMBL" id="BJYZ01000024">
    <property type="protein sequence ID" value="GEO40911.1"/>
    <property type="molecule type" value="Genomic_DNA"/>
</dbReference>
<evidence type="ECO:0000313" key="13">
    <source>
        <dbReference type="EMBL" id="GEO40911.1"/>
    </source>
</evidence>
<evidence type="ECO:0000259" key="11">
    <source>
        <dbReference type="PROSITE" id="PS50111"/>
    </source>
</evidence>
<evidence type="ECO:0000313" key="14">
    <source>
        <dbReference type="Proteomes" id="UP000321523"/>
    </source>
</evidence>
<evidence type="ECO:0000256" key="4">
    <source>
        <dbReference type="ARBA" id="ARBA00022989"/>
    </source>
</evidence>
<protein>
    <recommendedName>
        <fullName evidence="15">Methyl-accepting chemotaxis protein</fullName>
    </recommendedName>
</protein>
<dbReference type="InterPro" id="IPR004090">
    <property type="entry name" value="Chemotax_Me-accpt_rcpt"/>
</dbReference>
<dbReference type="SUPFAM" id="SSF103190">
    <property type="entry name" value="Sensory domain-like"/>
    <property type="match status" value="1"/>
</dbReference>
<feature type="compositionally biased region" description="Basic and acidic residues" evidence="9">
    <location>
        <begin position="627"/>
        <end position="641"/>
    </location>
</feature>
<evidence type="ECO:0000256" key="7">
    <source>
        <dbReference type="ARBA" id="ARBA00029447"/>
    </source>
</evidence>
<keyword evidence="4 10" id="KW-1133">Transmembrane helix</keyword>
<comment type="subcellular location">
    <subcellularLocation>
        <location evidence="1">Cell membrane</location>
        <topology evidence="1">Multi-pass membrane protein</topology>
    </subcellularLocation>
</comment>
<comment type="similarity">
    <text evidence="7">Belongs to the methyl-accepting chemotaxis (MCP) protein family.</text>
</comment>
<keyword evidence="5 10" id="KW-0472">Membrane</keyword>
<evidence type="ECO:0000256" key="10">
    <source>
        <dbReference type="SAM" id="Phobius"/>
    </source>
</evidence>
<dbReference type="InterPro" id="IPR033463">
    <property type="entry name" value="sCache_3"/>
</dbReference>
<evidence type="ECO:0000256" key="5">
    <source>
        <dbReference type="ARBA" id="ARBA00023136"/>
    </source>
</evidence>
<evidence type="ECO:0000256" key="3">
    <source>
        <dbReference type="ARBA" id="ARBA00022692"/>
    </source>
</evidence>
<dbReference type="Gene3D" id="1.10.8.500">
    <property type="entry name" value="HAMP domain in histidine kinase"/>
    <property type="match status" value="1"/>
</dbReference>
<dbReference type="Pfam" id="PF00672">
    <property type="entry name" value="HAMP"/>
    <property type="match status" value="1"/>
</dbReference>
<dbReference type="Pfam" id="PF00015">
    <property type="entry name" value="MCPsignal"/>
    <property type="match status" value="1"/>
</dbReference>
<keyword evidence="6 8" id="KW-0807">Transducer</keyword>
<keyword evidence="2" id="KW-1003">Cell membrane</keyword>
<dbReference type="Proteomes" id="UP000321523">
    <property type="component" value="Unassembled WGS sequence"/>
</dbReference>
<organism evidence="13 14">
    <name type="scientific">Skermanella aerolata</name>
    <dbReference type="NCBI Taxonomy" id="393310"/>
    <lineage>
        <taxon>Bacteria</taxon>
        <taxon>Pseudomonadati</taxon>
        <taxon>Pseudomonadota</taxon>
        <taxon>Alphaproteobacteria</taxon>
        <taxon>Rhodospirillales</taxon>
        <taxon>Azospirillaceae</taxon>
        <taxon>Skermanella</taxon>
    </lineage>
</organism>
<gene>
    <name evidence="13" type="ORF">SAE02_50590</name>
</gene>
<dbReference type="PRINTS" id="PR00260">
    <property type="entry name" value="CHEMTRNSDUCR"/>
</dbReference>
<evidence type="ECO:0000256" key="1">
    <source>
        <dbReference type="ARBA" id="ARBA00004651"/>
    </source>
</evidence>
<proteinExistence type="inferred from homology"/>
<dbReference type="PANTHER" id="PTHR32089:SF112">
    <property type="entry name" value="LYSOZYME-LIKE PROTEIN-RELATED"/>
    <property type="match status" value="1"/>
</dbReference>
<dbReference type="InterPro" id="IPR004089">
    <property type="entry name" value="MCPsignal_dom"/>
</dbReference>
<evidence type="ECO:0000256" key="9">
    <source>
        <dbReference type="SAM" id="MobiDB-lite"/>
    </source>
</evidence>
<dbReference type="GO" id="GO:0004888">
    <property type="term" value="F:transmembrane signaling receptor activity"/>
    <property type="evidence" value="ECO:0007669"/>
    <property type="project" value="InterPro"/>
</dbReference>
<dbReference type="GO" id="GO:0035438">
    <property type="term" value="F:cyclic-di-GMP binding"/>
    <property type="evidence" value="ECO:0007669"/>
    <property type="project" value="InterPro"/>
</dbReference>
<evidence type="ECO:0000256" key="6">
    <source>
        <dbReference type="ARBA" id="ARBA00023224"/>
    </source>
</evidence>
<dbReference type="GO" id="GO:0006935">
    <property type="term" value="P:chemotaxis"/>
    <property type="evidence" value="ECO:0007669"/>
    <property type="project" value="InterPro"/>
</dbReference>
<dbReference type="PROSITE" id="PS50885">
    <property type="entry name" value="HAMP"/>
    <property type="match status" value="1"/>
</dbReference>
<dbReference type="SUPFAM" id="SSF58104">
    <property type="entry name" value="Methyl-accepting chemotaxis protein (MCP) signaling domain"/>
    <property type="match status" value="1"/>
</dbReference>
<feature type="domain" description="HAMP" evidence="12">
    <location>
        <begin position="191"/>
        <end position="244"/>
    </location>
</feature>
<sequence>MLAIGMIGMVNLFAMRTLLKSEAERLGVERQESNMRVAWEVLRAPGPLHRDGDKLKAGNTVLDGDTDLVDRITDLTGAGATVFSGGLRVASSVKTSDGRRTIGSRLPSGPVVETVLKQGKPYRGEMDIQGQTHLVAYDPILGPDGSAIGAIYVGAPKSGFVSMLDVLVRGGLALGGLAALIVAGASFIAMRLLLAPLTRLSAVMARFAADQLDEDVPGLDRGDEVGAMAASVQVFRDHALKVRAMRDEEERLEEVHRGEVRAAIRGMADKVENQTRKAIETVTGQTGEMRTATAGLHSAAGSMEDNARQMADTSGYALETVRIAADATGQLTGSIDRITAQVADAADAARLAVGSTHHAAEVIRTLAGVATEIGGIVGMIRSVASQTNLLALNATIEASRAGAAGKGFAVVAAEVKSLSRETERSTDLIGDLISRIQAAARDADAAVEKVGETIAAVDGIAGSIALAMADQSSATAQIALNMEETARATRQVAGHVDALTNDCRRTDELAESSKSAAAVLSDGIESLAEALTQIVRTSTEEANRRAHTRHRCSVSTGVAGSFGAADAELLDVSRGGALIQTDVPLGPGDRLVLNLPERDTPQHAQVVGVSRHGVHVQFAPPPLGDNDVAKVTESRESRRSA</sequence>
<dbReference type="Pfam" id="PF07238">
    <property type="entry name" value="PilZ"/>
    <property type="match status" value="1"/>
</dbReference>
<reference evidence="13 14" key="1">
    <citation type="submission" date="2019-07" db="EMBL/GenBank/DDBJ databases">
        <title>Whole genome shotgun sequence of Skermanella aerolata NBRC 106429.</title>
        <authorList>
            <person name="Hosoyama A."/>
            <person name="Uohara A."/>
            <person name="Ohji S."/>
            <person name="Ichikawa N."/>
        </authorList>
    </citation>
    <scope>NUCLEOTIDE SEQUENCE [LARGE SCALE GENOMIC DNA]</scope>
    <source>
        <strain evidence="13 14">NBRC 106429</strain>
    </source>
</reference>
<dbReference type="InterPro" id="IPR003660">
    <property type="entry name" value="HAMP_dom"/>
</dbReference>
<dbReference type="Gene3D" id="1.10.287.950">
    <property type="entry name" value="Methyl-accepting chemotaxis protein"/>
    <property type="match status" value="1"/>
</dbReference>
<feature type="domain" description="Methyl-accepting transducer" evidence="11">
    <location>
        <begin position="267"/>
        <end position="507"/>
    </location>
</feature>
<dbReference type="PANTHER" id="PTHR32089">
    <property type="entry name" value="METHYL-ACCEPTING CHEMOTAXIS PROTEIN MCPB"/>
    <property type="match status" value="1"/>
</dbReference>
<name>A0A512DWR7_9PROT</name>
<evidence type="ECO:0000259" key="12">
    <source>
        <dbReference type="PROSITE" id="PS50885"/>
    </source>
</evidence>
<keyword evidence="3 10" id="KW-0812">Transmembrane</keyword>
<keyword evidence="14" id="KW-1185">Reference proteome</keyword>
<dbReference type="AlphaFoldDB" id="A0A512DWR7"/>
<feature type="region of interest" description="Disordered" evidence="9">
    <location>
        <begin position="620"/>
        <end position="641"/>
    </location>
</feature>
<accession>A0A512DWR7</accession>
<comment type="caution">
    <text evidence="13">The sequence shown here is derived from an EMBL/GenBank/DDBJ whole genome shotgun (WGS) entry which is preliminary data.</text>
</comment>
<evidence type="ECO:0000256" key="2">
    <source>
        <dbReference type="ARBA" id="ARBA00022475"/>
    </source>
</evidence>
<feature type="transmembrane region" description="Helical" evidence="10">
    <location>
        <begin position="172"/>
        <end position="194"/>
    </location>
</feature>